<dbReference type="Proteomes" id="UP001208570">
    <property type="component" value="Unassembled WGS sequence"/>
</dbReference>
<proteinExistence type="predicted"/>
<evidence type="ECO:0000313" key="2">
    <source>
        <dbReference type="Proteomes" id="UP001208570"/>
    </source>
</evidence>
<evidence type="ECO:0000313" key="1">
    <source>
        <dbReference type="EMBL" id="KAK2139713.1"/>
    </source>
</evidence>
<dbReference type="AlphaFoldDB" id="A0AAD9ISE2"/>
<sequence length="643" mass="70222">MRRSERRNNLQICSRRDSNTGGSDLWSNTLPLDHGGARLKFIMEEVIIMSSSFEKFCKLISGAKCDTCHRTLIPLDSDNENDEPPIYWCEECDMIYGVDDACSEDECVRYIEKLDAGLKDGNLRAKVCSGCGNNNINRFIFVSDGERDQVALECMCCHHVGLLNGENDPADVASLADSQSVYRGGNEKSKPLTGPQNFNTELPLSPQNGNRQPISVHHQDVDFLKHSMMQKIYKTSRSTINQATAFSDAAHSGLKGVLDVNKETYLNIGLIGTEIVNGCFDVEASNRKMRAGELSGDEYSQLCVESVASGVGGAAGALLLRENRVLGHTLGAVIGKGIKVIIMSSSFEKFCKLISGAKCDTCHRTLIPLDSDNENDEPPIYWCEECDMIYGVDDACSEDECLRYIEKLDAGLKDGNLRAKACSGCGNNNINRFIFVSDGERDQVALECMCCHHVGLLNGENDPADVASLADSQSVYRGGNEKSKPLTGPQNFNTELPLSPQNGNRQPISVHHQDVDFLKHSMMQKIYKTSRSTINQATAFSDAAHSGLKGVLDVDKETYLNICLIGTEIINVCFDVEASHRKMRAGELSGDEYSQLCVERVASGVGGAAGALLLRKNRVLGHTLGAVIGKGISWLAGRYLGDK</sequence>
<dbReference type="EMBL" id="JAODUP010001642">
    <property type="protein sequence ID" value="KAK2139713.1"/>
    <property type="molecule type" value="Genomic_DNA"/>
</dbReference>
<comment type="caution">
    <text evidence="1">The sequence shown here is derived from an EMBL/GenBank/DDBJ whole genome shotgun (WGS) entry which is preliminary data.</text>
</comment>
<organism evidence="1 2">
    <name type="scientific">Paralvinella palmiformis</name>
    <dbReference type="NCBI Taxonomy" id="53620"/>
    <lineage>
        <taxon>Eukaryota</taxon>
        <taxon>Metazoa</taxon>
        <taxon>Spiralia</taxon>
        <taxon>Lophotrochozoa</taxon>
        <taxon>Annelida</taxon>
        <taxon>Polychaeta</taxon>
        <taxon>Sedentaria</taxon>
        <taxon>Canalipalpata</taxon>
        <taxon>Terebellida</taxon>
        <taxon>Terebelliformia</taxon>
        <taxon>Alvinellidae</taxon>
        <taxon>Paralvinella</taxon>
    </lineage>
</organism>
<gene>
    <name evidence="1" type="ORF">LSH36_1642g00013</name>
</gene>
<reference evidence="1" key="1">
    <citation type="journal article" date="2023" name="Mol. Biol. Evol.">
        <title>Third-Generation Sequencing Reveals the Adaptive Role of the Epigenome in Three Deep-Sea Polychaetes.</title>
        <authorList>
            <person name="Perez M."/>
            <person name="Aroh O."/>
            <person name="Sun Y."/>
            <person name="Lan Y."/>
            <person name="Juniper S.K."/>
            <person name="Young C.R."/>
            <person name="Angers B."/>
            <person name="Qian P.Y."/>
        </authorList>
    </citation>
    <scope>NUCLEOTIDE SEQUENCE</scope>
    <source>
        <strain evidence="1">P08H-3</strain>
    </source>
</reference>
<accession>A0AAD9ISE2</accession>
<protein>
    <submittedName>
        <fullName evidence="1">Uncharacterized protein</fullName>
    </submittedName>
</protein>
<keyword evidence="2" id="KW-1185">Reference proteome</keyword>
<name>A0AAD9ISE2_9ANNE</name>